<organism evidence="1 2">
    <name type="scientific">Flavivirga aquimarina</name>
    <dbReference type="NCBI Taxonomy" id="2027862"/>
    <lineage>
        <taxon>Bacteria</taxon>
        <taxon>Pseudomonadati</taxon>
        <taxon>Bacteroidota</taxon>
        <taxon>Flavobacteriia</taxon>
        <taxon>Flavobacteriales</taxon>
        <taxon>Flavobacteriaceae</taxon>
        <taxon>Flavivirga</taxon>
    </lineage>
</organism>
<evidence type="ECO:0000313" key="2">
    <source>
        <dbReference type="Proteomes" id="UP001176883"/>
    </source>
</evidence>
<evidence type="ECO:0000313" key="1">
    <source>
        <dbReference type="EMBL" id="MDO5971850.1"/>
    </source>
</evidence>
<accession>A0ABT8WFD2</accession>
<dbReference type="Proteomes" id="UP001176883">
    <property type="component" value="Unassembled WGS sequence"/>
</dbReference>
<gene>
    <name evidence="1" type="ORF">Q4Q35_18770</name>
</gene>
<keyword evidence="2" id="KW-1185">Reference proteome</keyword>
<evidence type="ECO:0008006" key="3">
    <source>
        <dbReference type="Google" id="ProtNLM"/>
    </source>
</evidence>
<dbReference type="EMBL" id="JAUOEK010000174">
    <property type="protein sequence ID" value="MDO5971850.1"/>
    <property type="molecule type" value="Genomic_DNA"/>
</dbReference>
<feature type="non-terminal residue" evidence="1">
    <location>
        <position position="111"/>
    </location>
</feature>
<protein>
    <recommendedName>
        <fullName evidence="3">HYR domain-containing protein</fullName>
    </recommendedName>
</protein>
<feature type="non-terminal residue" evidence="1">
    <location>
        <position position="1"/>
    </location>
</feature>
<dbReference type="RefSeq" id="WP_303279565.1">
    <property type="nucleotide sequence ID" value="NZ_JAUOEK010000174.1"/>
</dbReference>
<comment type="caution">
    <text evidence="1">The sequence shown here is derived from an EMBL/GenBank/DDBJ whole genome shotgun (WGS) entry which is preliminary data.</text>
</comment>
<proteinExistence type="predicted"/>
<name>A0ABT8WFD2_9FLAO</name>
<reference evidence="1" key="1">
    <citation type="submission" date="2023-07" db="EMBL/GenBank/DDBJ databases">
        <title>Two novel species in the genus Flavivirga.</title>
        <authorList>
            <person name="Kwon K."/>
        </authorList>
    </citation>
    <scope>NUCLEOTIDE SEQUENCE</scope>
    <source>
        <strain evidence="1">KCTC 52353</strain>
    </source>
</reference>
<sequence>TVAALEALGLAIADNCTTDANLVVTNSDSATGTCPIVVTRTYTITDNCGNFVTASQTINVNDTTLPTASNPANITVPGGPAPAPDVTVVTDEADNCTAVNDIVVTHVSDVS</sequence>